<evidence type="ECO:0000313" key="3">
    <source>
        <dbReference type="Proteomes" id="UP000555103"/>
    </source>
</evidence>
<evidence type="ECO:0000259" key="1">
    <source>
        <dbReference type="Pfam" id="PF14065"/>
    </source>
</evidence>
<dbReference type="RefSeq" id="WP_183307533.1">
    <property type="nucleotide sequence ID" value="NZ_JACIEP010000008.1"/>
</dbReference>
<proteinExistence type="predicted"/>
<dbReference type="Proteomes" id="UP000555103">
    <property type="component" value="Unassembled WGS sequence"/>
</dbReference>
<name>A0A840CML5_9BACT</name>
<dbReference type="AlphaFoldDB" id="A0A840CML5"/>
<keyword evidence="3" id="KW-1185">Reference proteome</keyword>
<sequence length="182" mass="20671">MLHKSLIYITRLLNDYLRLRFKLTNDIAFLTSPKESDNTFPANRIGISMINLERETVTGISFNRKQVDSRQFRQSAPSWQLNIYILFAAIFQGKQYEDGIQILSGVLSFVQKNHMLTLQESGTTLSIEPVNLSFHELSNIWSICGGTYHPSIVCKLRALTVNEQEISDMSVAIGNEELKIDG</sequence>
<comment type="caution">
    <text evidence="2">The sequence shown here is derived from an EMBL/GenBank/DDBJ whole genome shotgun (WGS) entry which is preliminary data.</text>
</comment>
<dbReference type="Pfam" id="PF14065">
    <property type="entry name" value="Pvc16_N"/>
    <property type="match status" value="1"/>
</dbReference>
<protein>
    <recommendedName>
        <fullName evidence="1">Pvc16 N-terminal domain-containing protein</fullName>
    </recommendedName>
</protein>
<feature type="domain" description="Pvc16 N-terminal" evidence="1">
    <location>
        <begin position="9"/>
        <end position="166"/>
    </location>
</feature>
<gene>
    <name evidence="2" type="ORF">GGR21_002542</name>
</gene>
<reference evidence="2 3" key="1">
    <citation type="submission" date="2020-08" db="EMBL/GenBank/DDBJ databases">
        <title>Genomic Encyclopedia of Type Strains, Phase IV (KMG-IV): sequencing the most valuable type-strain genomes for metagenomic binning, comparative biology and taxonomic classification.</title>
        <authorList>
            <person name="Goeker M."/>
        </authorList>
    </citation>
    <scope>NUCLEOTIDE SEQUENCE [LARGE SCALE GENOMIC DNA]</scope>
    <source>
        <strain evidence="2 3">DSM 104969</strain>
    </source>
</reference>
<dbReference type="InterPro" id="IPR025351">
    <property type="entry name" value="Pvc16_N"/>
</dbReference>
<organism evidence="2 3">
    <name type="scientific">Dysgonomonas hofstadii</name>
    <dbReference type="NCBI Taxonomy" id="637886"/>
    <lineage>
        <taxon>Bacteria</taxon>
        <taxon>Pseudomonadati</taxon>
        <taxon>Bacteroidota</taxon>
        <taxon>Bacteroidia</taxon>
        <taxon>Bacteroidales</taxon>
        <taxon>Dysgonomonadaceae</taxon>
        <taxon>Dysgonomonas</taxon>
    </lineage>
</organism>
<dbReference type="EMBL" id="JACIEP010000008">
    <property type="protein sequence ID" value="MBB4036636.1"/>
    <property type="molecule type" value="Genomic_DNA"/>
</dbReference>
<accession>A0A840CML5</accession>
<evidence type="ECO:0000313" key="2">
    <source>
        <dbReference type="EMBL" id="MBB4036636.1"/>
    </source>
</evidence>